<protein>
    <recommendedName>
        <fullName evidence="2">Tox-ART-HYD1 domain-containing protein</fullName>
    </recommendedName>
</protein>
<reference evidence="3 4" key="1">
    <citation type="journal article" date="2015" name="Int. J. Syst. Evol. Microbiol.">
        <title>Erwinia iniecta sp. nov., isolated from Russian wheat aphids (Diuraphis noxia).</title>
        <authorList>
            <person name="Campillo T."/>
            <person name="Luna E."/>
            <person name="Portier P."/>
            <person name="Fischer-Le Saux M."/>
            <person name="Lapitan N."/>
            <person name="Tisserat N.A."/>
            <person name="Leach J.E."/>
        </authorList>
    </citation>
    <scope>NUCLEOTIDE SEQUENCE [LARGE SCALE GENOMIC DNA]</scope>
    <source>
        <strain evidence="3 4">B120</strain>
    </source>
</reference>
<organism evidence="3 4">
    <name type="scientific">Winslowiella iniecta</name>
    <dbReference type="NCBI Taxonomy" id="1560201"/>
    <lineage>
        <taxon>Bacteria</taxon>
        <taxon>Pseudomonadati</taxon>
        <taxon>Pseudomonadota</taxon>
        <taxon>Gammaproteobacteria</taxon>
        <taxon>Enterobacterales</taxon>
        <taxon>Erwiniaceae</taxon>
        <taxon>Winslowiella</taxon>
    </lineage>
</organism>
<proteinExistence type="predicted"/>
<feature type="region of interest" description="Disordered" evidence="1">
    <location>
        <begin position="31"/>
        <end position="55"/>
    </location>
</feature>
<evidence type="ECO:0000313" key="4">
    <source>
        <dbReference type="Proteomes" id="UP000037088"/>
    </source>
</evidence>
<dbReference type="PATRIC" id="fig|1560201.3.peg.4596"/>
<evidence type="ECO:0000313" key="3">
    <source>
        <dbReference type="EMBL" id="KOC86375.1"/>
    </source>
</evidence>
<dbReference type="Pfam" id="PF15633">
    <property type="entry name" value="Tox-ART-HYD1"/>
    <property type="match status" value="1"/>
</dbReference>
<gene>
    <name evidence="3" type="ORF">NG42_21650</name>
</gene>
<sequence length="96" mass="10996">MRHYTNRKGSQGINESGIIKAKDNGRVYVEPASKKPLSPKDAEEKYQIGKGKGKDYIETDAPNELLEWKMNPRYHTEELTVKGDLVLINPEVILRR</sequence>
<feature type="domain" description="Tox-ART-HYD1" evidence="2">
    <location>
        <begin position="1"/>
        <end position="86"/>
    </location>
</feature>
<dbReference type="InterPro" id="IPR028920">
    <property type="entry name" value="Tox-ART-HYD1_dom"/>
</dbReference>
<name>A0A0L7STJ2_9GAMM</name>
<dbReference type="EMBL" id="JRXE01000066">
    <property type="protein sequence ID" value="KOC86375.1"/>
    <property type="molecule type" value="Genomic_DNA"/>
</dbReference>
<accession>A0A0L7STJ2</accession>
<dbReference type="AlphaFoldDB" id="A0A0L7STJ2"/>
<keyword evidence="4" id="KW-1185">Reference proteome</keyword>
<evidence type="ECO:0000256" key="1">
    <source>
        <dbReference type="SAM" id="MobiDB-lite"/>
    </source>
</evidence>
<evidence type="ECO:0000259" key="2">
    <source>
        <dbReference type="Pfam" id="PF15633"/>
    </source>
</evidence>
<comment type="caution">
    <text evidence="3">The sequence shown here is derived from an EMBL/GenBank/DDBJ whole genome shotgun (WGS) entry which is preliminary data.</text>
</comment>
<dbReference type="Proteomes" id="UP000037088">
    <property type="component" value="Unassembled WGS sequence"/>
</dbReference>
<feature type="compositionally biased region" description="Basic and acidic residues" evidence="1">
    <location>
        <begin position="38"/>
        <end position="55"/>
    </location>
</feature>